<protein>
    <submittedName>
        <fullName evidence="1">Phage head closure protein</fullName>
    </submittedName>
</protein>
<name>A0A849I5P5_9HYPH</name>
<evidence type="ECO:0000313" key="1">
    <source>
        <dbReference type="EMBL" id="NNM72651.1"/>
    </source>
</evidence>
<dbReference type="RefSeq" id="WP_171218104.1">
    <property type="nucleotide sequence ID" value="NZ_JABEPP010000002.1"/>
</dbReference>
<dbReference type="AlphaFoldDB" id="A0A849I5P5"/>
<dbReference type="Proteomes" id="UP000564885">
    <property type="component" value="Unassembled WGS sequence"/>
</dbReference>
<dbReference type="Pfam" id="PF05521">
    <property type="entry name" value="Phage_HCP"/>
    <property type="match status" value="1"/>
</dbReference>
<gene>
    <name evidence="1" type="ORF">HJG44_09670</name>
</gene>
<dbReference type="NCBIfam" id="TIGR01563">
    <property type="entry name" value="gp16_SPP1"/>
    <property type="match status" value="1"/>
</dbReference>
<reference evidence="1 2" key="1">
    <citation type="submission" date="2020-04" db="EMBL/GenBank/DDBJ databases">
        <title>Enterovirga sp. isolate from soil.</title>
        <authorList>
            <person name="Chea S."/>
            <person name="Kim D.-U."/>
        </authorList>
    </citation>
    <scope>NUCLEOTIDE SEQUENCE [LARGE SCALE GENOMIC DNA]</scope>
    <source>
        <strain evidence="1 2">DB1703</strain>
    </source>
</reference>
<dbReference type="InterPro" id="IPR008767">
    <property type="entry name" value="Phage_SPP1_head-tail_adaptor"/>
</dbReference>
<keyword evidence="2" id="KW-1185">Reference proteome</keyword>
<comment type="caution">
    <text evidence="1">The sequence shown here is derived from an EMBL/GenBank/DDBJ whole genome shotgun (WGS) entry which is preliminary data.</text>
</comment>
<organism evidence="1 2">
    <name type="scientific">Enterovirga aerilata</name>
    <dbReference type="NCBI Taxonomy" id="2730920"/>
    <lineage>
        <taxon>Bacteria</taxon>
        <taxon>Pseudomonadati</taxon>
        <taxon>Pseudomonadota</taxon>
        <taxon>Alphaproteobacteria</taxon>
        <taxon>Hyphomicrobiales</taxon>
        <taxon>Methylobacteriaceae</taxon>
        <taxon>Enterovirga</taxon>
    </lineage>
</organism>
<accession>A0A849I5P5</accession>
<sequence length="111" mass="12587">MAPARKPIGSRDRRFTLELPLETPDGFGGVIRTWQPGPLVWGAIEHLSASERSRADRAEAAITHRVTLRHREGVSERMRLLLGPRRFRIRSAADPDGSRRELVCLVEEIRP</sequence>
<dbReference type="EMBL" id="JABEPP010000002">
    <property type="protein sequence ID" value="NNM72651.1"/>
    <property type="molecule type" value="Genomic_DNA"/>
</dbReference>
<dbReference type="Gene3D" id="2.40.10.270">
    <property type="entry name" value="Bacteriophage SPP1 head-tail adaptor protein"/>
    <property type="match status" value="1"/>
</dbReference>
<evidence type="ECO:0000313" key="2">
    <source>
        <dbReference type="Proteomes" id="UP000564885"/>
    </source>
</evidence>
<proteinExistence type="predicted"/>
<dbReference type="InterPro" id="IPR038666">
    <property type="entry name" value="SSP1_head-tail_sf"/>
</dbReference>